<dbReference type="SUPFAM" id="SSF56091">
    <property type="entry name" value="DNA ligase/mRNA capping enzyme, catalytic domain"/>
    <property type="match status" value="1"/>
</dbReference>
<accession>A0A853CKF0</accession>
<feature type="domain" description="ATP-dependent DNA ligase family profile" evidence="5">
    <location>
        <begin position="108"/>
        <end position="198"/>
    </location>
</feature>
<dbReference type="RefSeq" id="WP_218859290.1">
    <property type="nucleotide sequence ID" value="NZ_JACBZT010000001.1"/>
</dbReference>
<comment type="catalytic activity">
    <reaction evidence="4">
        <text>ATP + (deoxyribonucleotide)n-3'-hydroxyl + 5'-phospho-(deoxyribonucleotide)m = (deoxyribonucleotide)n+m + AMP + diphosphate.</text>
        <dbReference type="EC" id="6.5.1.1"/>
    </reaction>
</comment>
<keyword evidence="7" id="KW-1185">Reference proteome</keyword>
<evidence type="ECO:0000259" key="5">
    <source>
        <dbReference type="PROSITE" id="PS50160"/>
    </source>
</evidence>
<dbReference type="Proteomes" id="UP000541969">
    <property type="component" value="Unassembled WGS sequence"/>
</dbReference>
<dbReference type="GO" id="GO:0003910">
    <property type="term" value="F:DNA ligase (ATP) activity"/>
    <property type="evidence" value="ECO:0007669"/>
    <property type="project" value="UniProtKB-EC"/>
</dbReference>
<reference evidence="6 7" key="1">
    <citation type="submission" date="2020-07" db="EMBL/GenBank/DDBJ databases">
        <title>Sequencing the genomes of 1000 actinobacteria strains.</title>
        <authorList>
            <person name="Klenk H.-P."/>
        </authorList>
    </citation>
    <scope>NUCLEOTIDE SEQUENCE [LARGE SCALE GENOMIC DNA]</scope>
    <source>
        <strain evidence="6 7">DSM 104001</strain>
    </source>
</reference>
<dbReference type="Gene3D" id="3.30.470.30">
    <property type="entry name" value="DNA ligase/mRNA capping enzyme"/>
    <property type="match status" value="1"/>
</dbReference>
<dbReference type="Pfam" id="PF04679">
    <property type="entry name" value="DNA_ligase_A_C"/>
    <property type="match status" value="1"/>
</dbReference>
<comment type="similarity">
    <text evidence="1">Belongs to the ATP-dependent DNA ligase family.</text>
</comment>
<name>A0A853CKF0_9ACTN</name>
<dbReference type="InterPro" id="IPR012340">
    <property type="entry name" value="NA-bd_OB-fold"/>
</dbReference>
<dbReference type="PANTHER" id="PTHR45674">
    <property type="entry name" value="DNA LIGASE 1/3 FAMILY MEMBER"/>
    <property type="match status" value="1"/>
</dbReference>
<evidence type="ECO:0000256" key="3">
    <source>
        <dbReference type="ARBA" id="ARBA00022598"/>
    </source>
</evidence>
<comment type="caution">
    <text evidence="6">The sequence shown here is derived from an EMBL/GenBank/DDBJ whole genome shotgun (WGS) entry which is preliminary data.</text>
</comment>
<proteinExistence type="inferred from homology"/>
<keyword evidence="3 6" id="KW-0436">Ligase</keyword>
<evidence type="ECO:0000256" key="4">
    <source>
        <dbReference type="ARBA" id="ARBA00034003"/>
    </source>
</evidence>
<evidence type="ECO:0000313" key="6">
    <source>
        <dbReference type="EMBL" id="NYJ06728.1"/>
    </source>
</evidence>
<dbReference type="InterPro" id="IPR050191">
    <property type="entry name" value="ATP-dep_DNA_ligase"/>
</dbReference>
<gene>
    <name evidence="6" type="ORF">GGQ55_003006</name>
</gene>
<dbReference type="EMBL" id="JACBZT010000001">
    <property type="protein sequence ID" value="NYJ06728.1"/>
    <property type="molecule type" value="Genomic_DNA"/>
</dbReference>
<dbReference type="InterPro" id="IPR014146">
    <property type="entry name" value="LigD_ligase_dom"/>
</dbReference>
<evidence type="ECO:0000256" key="2">
    <source>
        <dbReference type="ARBA" id="ARBA00012727"/>
    </source>
</evidence>
<dbReference type="CDD" id="cd07971">
    <property type="entry name" value="OBF_DNA_ligase_LigD"/>
    <property type="match status" value="1"/>
</dbReference>
<dbReference type="InterPro" id="IPR016059">
    <property type="entry name" value="DNA_ligase_ATP-dep_CS"/>
</dbReference>
<evidence type="ECO:0000256" key="1">
    <source>
        <dbReference type="ARBA" id="ARBA00007572"/>
    </source>
</evidence>
<sequence length="322" mass="35546">MSQVGGLPAWVDPELATLTADRFSDADWVFERKLDGERCLAFADAAGVRLLTRNQKDVTTTFPEITAAIAAQRHGDLLVDGEIVAFDGTQTRFERLQHRLGVLRPSAEVLRDVPVRYVVFDVLHADGRDVRDLPLLERKEVLARCLDLQDPLRSPEARQGDGEAFFAQACRDGWEGLVAKRADAPYRSGRSRDWLKFKCLGEQEFVIGGWTDPQRSRVGFGALLLGYVDTTGALVYAGKVGTGFDTATLRELSATLAGLEQESSPFGAGRPPPRQGVHWAAPKLVAQIGFAEWTDDGQLRQPRFLGLRDDKDPTEVGREMPS</sequence>
<dbReference type="Gene3D" id="2.40.50.140">
    <property type="entry name" value="Nucleic acid-binding proteins"/>
    <property type="match status" value="1"/>
</dbReference>
<dbReference type="GO" id="GO:0005524">
    <property type="term" value="F:ATP binding"/>
    <property type="evidence" value="ECO:0007669"/>
    <property type="project" value="InterPro"/>
</dbReference>
<dbReference type="SUPFAM" id="SSF50249">
    <property type="entry name" value="Nucleic acid-binding proteins"/>
    <property type="match status" value="1"/>
</dbReference>
<dbReference type="InterPro" id="IPR012310">
    <property type="entry name" value="DNA_ligase_ATP-dep_cent"/>
</dbReference>
<dbReference type="PANTHER" id="PTHR45674:SF4">
    <property type="entry name" value="DNA LIGASE 1"/>
    <property type="match status" value="1"/>
</dbReference>
<evidence type="ECO:0000313" key="7">
    <source>
        <dbReference type="Proteomes" id="UP000541969"/>
    </source>
</evidence>
<dbReference type="NCBIfam" id="TIGR02779">
    <property type="entry name" value="NHEJ_ligase_lig"/>
    <property type="match status" value="1"/>
</dbReference>
<protein>
    <recommendedName>
        <fullName evidence="2">DNA ligase (ATP)</fullName>
        <ecNumber evidence="2">6.5.1.1</ecNumber>
    </recommendedName>
</protein>
<dbReference type="PROSITE" id="PS00697">
    <property type="entry name" value="DNA_LIGASE_A1"/>
    <property type="match status" value="1"/>
</dbReference>
<organism evidence="6 7">
    <name type="scientific">Petropleomorpha daqingensis</name>
    <dbReference type="NCBI Taxonomy" id="2026353"/>
    <lineage>
        <taxon>Bacteria</taxon>
        <taxon>Bacillati</taxon>
        <taxon>Actinomycetota</taxon>
        <taxon>Actinomycetes</taxon>
        <taxon>Geodermatophilales</taxon>
        <taxon>Geodermatophilaceae</taxon>
        <taxon>Petropleomorpha</taxon>
    </lineage>
</organism>
<dbReference type="GO" id="GO:0006310">
    <property type="term" value="P:DNA recombination"/>
    <property type="evidence" value="ECO:0007669"/>
    <property type="project" value="InterPro"/>
</dbReference>
<dbReference type="PROSITE" id="PS50160">
    <property type="entry name" value="DNA_LIGASE_A3"/>
    <property type="match status" value="1"/>
</dbReference>
<dbReference type="GO" id="GO:0006281">
    <property type="term" value="P:DNA repair"/>
    <property type="evidence" value="ECO:0007669"/>
    <property type="project" value="InterPro"/>
</dbReference>
<dbReference type="CDD" id="cd07906">
    <property type="entry name" value="Adenylation_DNA_ligase_LigD_LigC"/>
    <property type="match status" value="1"/>
</dbReference>
<dbReference type="AlphaFoldDB" id="A0A853CKF0"/>
<dbReference type="Pfam" id="PF01068">
    <property type="entry name" value="DNA_ligase_A_M"/>
    <property type="match status" value="1"/>
</dbReference>
<dbReference type="EC" id="6.5.1.1" evidence="2"/>
<dbReference type="InterPro" id="IPR012309">
    <property type="entry name" value="DNA_ligase_ATP-dep_C"/>
</dbReference>
<dbReference type="Gene3D" id="3.30.1490.70">
    <property type="match status" value="1"/>
</dbReference>